<dbReference type="SMART" id="SM00834">
    <property type="entry name" value="CxxC_CXXC_SSSS"/>
    <property type="match status" value="1"/>
</dbReference>
<proteinExistence type="predicted"/>
<dbReference type="RefSeq" id="WP_012948278.1">
    <property type="nucleotide sequence ID" value="NC_013757.1"/>
</dbReference>
<dbReference type="KEGG" id="gob:Gobs_2160"/>
<dbReference type="EMBL" id="CP001867">
    <property type="protein sequence ID" value="ADB74843.1"/>
    <property type="molecule type" value="Genomic_DNA"/>
</dbReference>
<dbReference type="STRING" id="526225.Gobs_2160"/>
<reference evidence="3 4" key="1">
    <citation type="journal article" date="2010" name="Stand. Genomic Sci.">
        <title>Complete genome sequence of Geodermatophilus obscurus type strain (G-20).</title>
        <authorList>
            <person name="Ivanova N."/>
            <person name="Sikorski J."/>
            <person name="Jando M."/>
            <person name="Munk C."/>
            <person name="Lapidus A."/>
            <person name="Glavina Del Rio T."/>
            <person name="Copeland A."/>
            <person name="Tice H."/>
            <person name="Cheng J.-F."/>
            <person name="Lucas S."/>
            <person name="Chen F."/>
            <person name="Nolan M."/>
            <person name="Bruce D."/>
            <person name="Goodwin L."/>
            <person name="Pitluck S."/>
            <person name="Mavromatis K."/>
            <person name="Mikhailova N."/>
            <person name="Pati A."/>
            <person name="Chen A."/>
            <person name="Palaniappan K."/>
            <person name="Land M."/>
            <person name="Hauser L."/>
            <person name="Chang Y.-J."/>
            <person name="Jeffries C.D."/>
            <person name="Meincke L."/>
            <person name="Brettin T."/>
            <person name="Detter J.C."/>
            <person name="Detter J.C."/>
            <person name="Rohde M."/>
            <person name="Goeker M."/>
            <person name="Bristow J."/>
            <person name="Eisen J.A."/>
            <person name="Markowitz V."/>
            <person name="Hugenholtz P."/>
            <person name="Kyrpides N.C."/>
            <person name="Klenk H.-P."/>
        </authorList>
    </citation>
    <scope>NUCLEOTIDE SEQUENCE [LARGE SCALE GENOMIC DNA]</scope>
    <source>
        <strain evidence="4">ATCC 25078 / DSM 43160 / JCM 3152 / KCC A-0152 / KCTC 9177 / NBRC 13315 / NRRL B-3577 / G-20</strain>
    </source>
</reference>
<organism evidence="3 4">
    <name type="scientific">Geodermatophilus obscurus (strain ATCC 25078 / DSM 43160 / JCM 3152 / CCUG 61914 / KCC A-0152 / KCTC 9177 / NBRC 13315 / NRRL B-3577 / G-20)</name>
    <dbReference type="NCBI Taxonomy" id="526225"/>
    <lineage>
        <taxon>Bacteria</taxon>
        <taxon>Bacillati</taxon>
        <taxon>Actinomycetota</taxon>
        <taxon>Actinomycetes</taxon>
        <taxon>Geodermatophilales</taxon>
        <taxon>Geodermatophilaceae</taxon>
        <taxon>Geodermatophilus</taxon>
    </lineage>
</organism>
<name>D2SFT8_GEOOG</name>
<sequence length="96" mass="10162">MAVYVYRCTEHGLTEVTRAMGTAAAAVPCPACDLQATRVFTAPRLSLGSPARRALIDRTERTRDEPDVVSAPPPRPGGAGAAAVARNPALRRLPRP</sequence>
<feature type="domain" description="Putative regulatory protein FmdB zinc ribbon" evidence="2">
    <location>
        <begin position="1"/>
        <end position="41"/>
    </location>
</feature>
<feature type="compositionally biased region" description="Low complexity" evidence="1">
    <location>
        <begin position="81"/>
        <end position="96"/>
    </location>
</feature>
<feature type="region of interest" description="Disordered" evidence="1">
    <location>
        <begin position="51"/>
        <end position="96"/>
    </location>
</feature>
<dbReference type="Proteomes" id="UP000001382">
    <property type="component" value="Chromosome"/>
</dbReference>
<evidence type="ECO:0000313" key="3">
    <source>
        <dbReference type="EMBL" id="ADB74843.1"/>
    </source>
</evidence>
<evidence type="ECO:0000256" key="1">
    <source>
        <dbReference type="SAM" id="MobiDB-lite"/>
    </source>
</evidence>
<dbReference type="NCBIfam" id="TIGR02605">
    <property type="entry name" value="CxxC_CxxC_SSSS"/>
    <property type="match status" value="1"/>
</dbReference>
<dbReference type="eggNOG" id="COG2331">
    <property type="taxonomic scope" value="Bacteria"/>
</dbReference>
<dbReference type="OrthoDB" id="9792898at2"/>
<dbReference type="HOGENOM" id="CLU_136025_2_1_11"/>
<dbReference type="AlphaFoldDB" id="D2SFT8"/>
<gene>
    <name evidence="3" type="ordered locus">Gobs_2160</name>
</gene>
<evidence type="ECO:0000313" key="4">
    <source>
        <dbReference type="Proteomes" id="UP000001382"/>
    </source>
</evidence>
<accession>D2SFT8</accession>
<feature type="compositionally biased region" description="Basic and acidic residues" evidence="1">
    <location>
        <begin position="54"/>
        <end position="66"/>
    </location>
</feature>
<reference evidence="4" key="2">
    <citation type="submission" date="2010-01" db="EMBL/GenBank/DDBJ databases">
        <title>The complete genome of Geodermatophilus obscurus DSM 43160.</title>
        <authorList>
            <consortium name="US DOE Joint Genome Institute (JGI-PGF)"/>
            <person name="Lucas S."/>
            <person name="Copeland A."/>
            <person name="Lapidus A."/>
            <person name="Glavina del Rio T."/>
            <person name="Dalin E."/>
            <person name="Tice H."/>
            <person name="Bruce D."/>
            <person name="Goodwin L."/>
            <person name="Pitluck S."/>
            <person name="Kyrpides N."/>
            <person name="Mavromatis K."/>
            <person name="Ivanova N."/>
            <person name="Munk A.C."/>
            <person name="Brettin T."/>
            <person name="Detter J.C."/>
            <person name="Han C."/>
            <person name="Larimer F."/>
            <person name="Land M."/>
            <person name="Hauser L."/>
            <person name="Markowitz V."/>
            <person name="Cheng J.-F."/>
            <person name="Hugenholtz P."/>
            <person name="Woyke T."/>
            <person name="Wu D."/>
            <person name="Jando M."/>
            <person name="Schneider S."/>
            <person name="Klenk H.-P."/>
            <person name="Eisen J.A."/>
        </authorList>
    </citation>
    <scope>NUCLEOTIDE SEQUENCE [LARGE SCALE GENOMIC DNA]</scope>
    <source>
        <strain evidence="4">ATCC 25078 / DSM 43160 / JCM 3152 / KCC A-0152 / KCTC 9177 / NBRC 13315 / NRRL B-3577 / G-20</strain>
    </source>
</reference>
<keyword evidence="4" id="KW-1185">Reference proteome</keyword>
<protein>
    <recommendedName>
        <fullName evidence="2">Putative regulatory protein FmdB zinc ribbon domain-containing protein</fullName>
    </recommendedName>
</protein>
<evidence type="ECO:0000259" key="2">
    <source>
        <dbReference type="SMART" id="SM00834"/>
    </source>
</evidence>
<dbReference type="InterPro" id="IPR013429">
    <property type="entry name" value="Regulatory_FmdB_Zinc_ribbon"/>
</dbReference>